<dbReference type="AlphaFoldDB" id="A0A0G4ASQ7"/>
<dbReference type="KEGG" id="pwo:UX70_C0001G1045"/>
<evidence type="ECO:0000313" key="1">
    <source>
        <dbReference type="EMBL" id="AKM78736.1"/>
    </source>
</evidence>
<organism evidence="1 2">
    <name type="scientific">Candidatus Wolfebacteria bacterium GW2011_GWB1_47_1</name>
    <dbReference type="NCBI Taxonomy" id="1619007"/>
    <lineage>
        <taxon>Bacteria</taxon>
        <taxon>Candidatus Wolfeibacteriota</taxon>
    </lineage>
</organism>
<dbReference type="Proteomes" id="UP000035656">
    <property type="component" value="Chromosome"/>
</dbReference>
<name>A0A0G4ASQ7_9BACT</name>
<protein>
    <submittedName>
        <fullName evidence="1">Uncharacterized protein</fullName>
    </submittedName>
</protein>
<accession>A0A0G4ASQ7</accession>
<gene>
    <name evidence="1" type="ORF">UX70_C0001G1045</name>
</gene>
<reference evidence="1 2" key="1">
    <citation type="journal article" date="2015" name="Nature">
        <title>rRNA introns, odd ribosomes, and small enigmatic genomes across a large radiation of phyla.</title>
        <authorList>
            <person name="Brown C.T."/>
            <person name="Hug L.A."/>
            <person name="Thomas B.C."/>
            <person name="Sharon I."/>
            <person name="Castelle C.J."/>
            <person name="Singh A."/>
            <person name="Wilkins M.J."/>
            <person name="Williams K.H."/>
            <person name="Banfield J.F."/>
        </authorList>
    </citation>
    <scope>NUCLEOTIDE SEQUENCE [LARGE SCALE GENOMIC DNA]</scope>
</reference>
<evidence type="ECO:0000313" key="2">
    <source>
        <dbReference type="Proteomes" id="UP000035656"/>
    </source>
</evidence>
<dbReference type="EMBL" id="CP011209">
    <property type="protein sequence ID" value="AKM78736.1"/>
    <property type="molecule type" value="Genomic_DNA"/>
</dbReference>
<sequence>MPQVVNASAVHEGLGGQGQISCCGHGWIASDMEFLLGGNETMKVAAYKIT</sequence>
<dbReference type="STRING" id="1619007.UX70_C0001G1045"/>
<proteinExistence type="predicted"/>